<feature type="transmembrane region" description="Helical" evidence="1">
    <location>
        <begin position="46"/>
        <end position="69"/>
    </location>
</feature>
<proteinExistence type="predicted"/>
<gene>
    <name evidence="2" type="ORF">HF295_02135</name>
</gene>
<keyword evidence="1" id="KW-0472">Membrane</keyword>
<name>A0A7L6N0D9_9MOLU</name>
<organism evidence="2 3">
    <name type="scientific">Hujiaoplasma nucleasis</name>
    <dbReference type="NCBI Taxonomy" id="2725268"/>
    <lineage>
        <taxon>Bacteria</taxon>
        <taxon>Bacillati</taxon>
        <taxon>Mycoplasmatota</taxon>
        <taxon>Mollicutes</taxon>
        <taxon>Candidatus Izemoplasmatales</taxon>
        <taxon>Hujiaoplasmataceae</taxon>
        <taxon>Hujiaoplasma</taxon>
    </lineage>
</organism>
<evidence type="ECO:0000313" key="3">
    <source>
        <dbReference type="Proteomes" id="UP000512167"/>
    </source>
</evidence>
<keyword evidence="1" id="KW-0812">Transmembrane</keyword>
<reference evidence="2 3" key="1">
    <citation type="submission" date="2020-04" db="EMBL/GenBank/DDBJ databases">
        <authorList>
            <person name="Zheng R.K."/>
            <person name="Sun C.M."/>
        </authorList>
    </citation>
    <scope>NUCLEOTIDE SEQUENCE [LARGE SCALE GENOMIC DNA]</scope>
    <source>
        <strain evidence="3">zrk29</strain>
    </source>
</reference>
<accession>A0A7L6N0D9</accession>
<dbReference type="Proteomes" id="UP000512167">
    <property type="component" value="Chromosome"/>
</dbReference>
<keyword evidence="1" id="KW-1133">Transmembrane helix</keyword>
<dbReference type="KEGG" id="tbk:HF295_02135"/>
<evidence type="ECO:0000313" key="2">
    <source>
        <dbReference type="EMBL" id="QLY39720.1"/>
    </source>
</evidence>
<evidence type="ECO:0000256" key="1">
    <source>
        <dbReference type="SAM" id="Phobius"/>
    </source>
</evidence>
<dbReference type="RefSeq" id="WP_312032200.1">
    <property type="nucleotide sequence ID" value="NZ_CP051151.1"/>
</dbReference>
<feature type="transmembrane region" description="Helical" evidence="1">
    <location>
        <begin position="7"/>
        <end position="26"/>
    </location>
</feature>
<dbReference type="AlphaFoldDB" id="A0A7L6N0D9"/>
<keyword evidence="3" id="KW-1185">Reference proteome</keyword>
<protein>
    <recommendedName>
        <fullName evidence="4">SHOCT domain-containing protein</fullName>
    </recommendedName>
</protein>
<evidence type="ECO:0008006" key="4">
    <source>
        <dbReference type="Google" id="ProtNLM"/>
    </source>
</evidence>
<dbReference type="EMBL" id="CP051151">
    <property type="protein sequence ID" value="QLY39720.1"/>
    <property type="molecule type" value="Genomic_DNA"/>
</dbReference>
<sequence length="103" mass="12163">MNKRFKILIYGLLITIIIIGALQYFFPRDDCQPYLYGGHHMFGGSIYPIGMIGMVVFWVLVVMIVMSFFNKDKERHIDSLKERLSRGDITIDEYERIKDKINR</sequence>